<keyword evidence="3" id="KW-1185">Reference proteome</keyword>
<name>A0A2P2E0T9_9LEPT</name>
<sequence length="183" mass="21434">MKITLALFVSLLLSFGCATSKYNVNESTEINQAYGLVAVQYEFIDNTGNKVSPISWWRKYPFYFLFGPEFLDVYIDKVRTRVGTDTEGYIVFQYREGEIARDESFRFDVRQFIFFSPAIVARVYYTKTKEVLSVKSKEILVLPKVQINVNLNLYKTVSDEKEMQKFKDFLSEKYAYMLKGKSK</sequence>
<proteinExistence type="predicted"/>
<evidence type="ECO:0000313" key="2">
    <source>
        <dbReference type="EMBL" id="GBF50416.1"/>
    </source>
</evidence>
<dbReference type="Proteomes" id="UP000245133">
    <property type="component" value="Unassembled WGS sequence"/>
</dbReference>
<comment type="caution">
    <text evidence="2">The sequence shown here is derived from an EMBL/GenBank/DDBJ whole genome shotgun (WGS) entry which is preliminary data.</text>
</comment>
<feature type="chain" id="PRO_5015142781" description="Lipoprotein" evidence="1">
    <location>
        <begin position="21"/>
        <end position="183"/>
    </location>
</feature>
<gene>
    <name evidence="2" type="ORF">LPTSP4_19410</name>
</gene>
<feature type="signal peptide" evidence="1">
    <location>
        <begin position="1"/>
        <end position="20"/>
    </location>
</feature>
<protein>
    <recommendedName>
        <fullName evidence="4">Lipoprotein</fullName>
    </recommendedName>
</protein>
<evidence type="ECO:0000256" key="1">
    <source>
        <dbReference type="SAM" id="SignalP"/>
    </source>
</evidence>
<organism evidence="2 3">
    <name type="scientific">Leptospira ryugenii</name>
    <dbReference type="NCBI Taxonomy" id="1917863"/>
    <lineage>
        <taxon>Bacteria</taxon>
        <taxon>Pseudomonadati</taxon>
        <taxon>Spirochaetota</taxon>
        <taxon>Spirochaetia</taxon>
        <taxon>Leptospirales</taxon>
        <taxon>Leptospiraceae</taxon>
        <taxon>Leptospira</taxon>
    </lineage>
</organism>
<accession>A0A2P2E0T9</accession>
<dbReference type="RefSeq" id="WP_108976305.1">
    <property type="nucleotide sequence ID" value="NZ_BFBB01000004.1"/>
</dbReference>
<keyword evidence="1" id="KW-0732">Signal</keyword>
<evidence type="ECO:0008006" key="4">
    <source>
        <dbReference type="Google" id="ProtNLM"/>
    </source>
</evidence>
<reference evidence="2 3" key="1">
    <citation type="submission" date="2018-02" db="EMBL/GenBank/DDBJ databases">
        <title>Novel Leptospira species isolated from soil and water in Japan.</title>
        <authorList>
            <person name="Nakao R."/>
            <person name="Masuzawa T."/>
        </authorList>
    </citation>
    <scope>NUCLEOTIDE SEQUENCE [LARGE SCALE GENOMIC DNA]</scope>
    <source>
        <strain evidence="2 3">YH101</strain>
    </source>
</reference>
<dbReference type="AlphaFoldDB" id="A0A2P2E0T9"/>
<dbReference type="EMBL" id="BFBB01000004">
    <property type="protein sequence ID" value="GBF50416.1"/>
    <property type="molecule type" value="Genomic_DNA"/>
</dbReference>
<evidence type="ECO:0000313" key="3">
    <source>
        <dbReference type="Proteomes" id="UP000245133"/>
    </source>
</evidence>
<dbReference type="PROSITE" id="PS51257">
    <property type="entry name" value="PROKAR_LIPOPROTEIN"/>
    <property type="match status" value="1"/>
</dbReference>